<keyword evidence="3" id="KW-1185">Reference proteome</keyword>
<evidence type="ECO:0000313" key="3">
    <source>
        <dbReference type="Proteomes" id="UP001107961"/>
    </source>
</evidence>
<name>A0A9Q3WA33_9GAMM</name>
<keyword evidence="1" id="KW-0732">Signal</keyword>
<protein>
    <submittedName>
        <fullName evidence="2">Uncharacterized protein</fullName>
    </submittedName>
</protein>
<dbReference type="EMBL" id="JAJVKT010000043">
    <property type="protein sequence ID" value="MCE7511178.1"/>
    <property type="molecule type" value="Genomic_DNA"/>
</dbReference>
<accession>A0A9Q3WA33</accession>
<gene>
    <name evidence="2" type="ORF">LZG35_21290</name>
</gene>
<evidence type="ECO:0000256" key="1">
    <source>
        <dbReference type="SAM" id="SignalP"/>
    </source>
</evidence>
<dbReference type="KEGG" id="axe:P40_10110"/>
<dbReference type="RefSeq" id="WP_014994454.1">
    <property type="nucleotide sequence ID" value="NZ_CP012331.1"/>
</dbReference>
<sequence>MRRLFLILLTLISATAFAADKTPTFIGCNDCQSLSNAQDKAYLEIKKSYSVTGNARKFEYYGYNISETYYVFNRATSTVYPLSTSCGPSMRGQEWAECKIQEDPRLQTSDPLGISISNLIGKYRDTFLCSDCNSFSDAAYAAFIRTETISTVIGEYYNYGSWQPPRTTYYLVLDIVNKKAYQVTQQCVEMTQPNHYGFKSSCGFSARLETNPYTTDLAESLGLLHENGAIIYQALKTESEGNLIARAISIDISNQEVPAAVLPSAWDLVGANYNQNMVIDWYNNKTDYFAQIEFTGWRLLEGLGFIEGIRVPLSFSDGSTAWFSVDSAPTGNFGNIPMSSDGAFLVGKDTDFNSIFAERSDYSGTAFKFSSGGRDAFLKFVDALGRISGGPVLYEGVTKEGIESGKPVLVFGMVGGGVSIRYVRSTDNPQNPGNNGGSFDFGGLAPGESDYGWPDDFYYPEFPDYNTPEYDIDVGPATVTEEWYDCYTDPQCK</sequence>
<feature type="signal peptide" evidence="1">
    <location>
        <begin position="1"/>
        <end position="18"/>
    </location>
</feature>
<dbReference type="Proteomes" id="UP001107961">
    <property type="component" value="Unassembled WGS sequence"/>
</dbReference>
<reference evidence="2" key="1">
    <citation type="submission" date="2022-01" db="EMBL/GenBank/DDBJ databases">
        <authorList>
            <person name="Karlyshev A.V."/>
            <person name="Jaspars M."/>
        </authorList>
    </citation>
    <scope>NUCLEOTIDE SEQUENCE</scope>
    <source>
        <strain evidence="2">AGSA3-2</strain>
    </source>
</reference>
<dbReference type="AlphaFoldDB" id="A0A9Q3WA33"/>
<comment type="caution">
    <text evidence="2">The sequence shown here is derived from an EMBL/GenBank/DDBJ whole genome shotgun (WGS) entry which is preliminary data.</text>
</comment>
<feature type="chain" id="PRO_5040192020" evidence="1">
    <location>
        <begin position="19"/>
        <end position="493"/>
    </location>
</feature>
<proteinExistence type="predicted"/>
<organism evidence="2 3">
    <name type="scientific">Alloalcanivorax xenomutans</name>
    <dbReference type="NCBI Taxonomy" id="1094342"/>
    <lineage>
        <taxon>Bacteria</taxon>
        <taxon>Pseudomonadati</taxon>
        <taxon>Pseudomonadota</taxon>
        <taxon>Gammaproteobacteria</taxon>
        <taxon>Oceanospirillales</taxon>
        <taxon>Alcanivoracaceae</taxon>
        <taxon>Alloalcanivorax</taxon>
    </lineage>
</organism>
<evidence type="ECO:0000313" key="2">
    <source>
        <dbReference type="EMBL" id="MCE7511178.1"/>
    </source>
</evidence>